<evidence type="ECO:0000313" key="2">
    <source>
        <dbReference type="Proteomes" id="UP000027920"/>
    </source>
</evidence>
<dbReference type="VEuPathDB" id="FungiDB:A1O9_05446"/>
<dbReference type="HOGENOM" id="CLU_2849697_0_0_1"/>
<dbReference type="GeneID" id="25280372"/>
<dbReference type="OrthoDB" id="5986190at2759"/>
<organism evidence="1 2">
    <name type="scientific">Exophiala aquamarina CBS 119918</name>
    <dbReference type="NCBI Taxonomy" id="1182545"/>
    <lineage>
        <taxon>Eukaryota</taxon>
        <taxon>Fungi</taxon>
        <taxon>Dikarya</taxon>
        <taxon>Ascomycota</taxon>
        <taxon>Pezizomycotina</taxon>
        <taxon>Eurotiomycetes</taxon>
        <taxon>Chaetothyriomycetidae</taxon>
        <taxon>Chaetothyriales</taxon>
        <taxon>Herpotrichiellaceae</taxon>
        <taxon>Exophiala</taxon>
    </lineage>
</organism>
<name>A0A072PBP0_9EURO</name>
<keyword evidence="2" id="KW-1185">Reference proteome</keyword>
<protein>
    <submittedName>
        <fullName evidence="1">Uncharacterized protein</fullName>
    </submittedName>
</protein>
<gene>
    <name evidence="1" type="ORF">A1O9_05446</name>
</gene>
<evidence type="ECO:0000313" key="1">
    <source>
        <dbReference type="EMBL" id="KEF57529.1"/>
    </source>
</evidence>
<dbReference type="Gene3D" id="1.25.40.10">
    <property type="entry name" value="Tetratricopeptide repeat domain"/>
    <property type="match status" value="1"/>
</dbReference>
<dbReference type="EMBL" id="AMGV01000004">
    <property type="protein sequence ID" value="KEF57529.1"/>
    <property type="molecule type" value="Genomic_DNA"/>
</dbReference>
<sequence length="65" mass="7535">MLWDLGQKAAAVQLMDHVVEVRKKSLDQDRPHRQSSETWLEYFHRDMGKGEEAPLGQPDETLMAQ</sequence>
<dbReference type="AlphaFoldDB" id="A0A072PBP0"/>
<dbReference type="Proteomes" id="UP000027920">
    <property type="component" value="Unassembled WGS sequence"/>
</dbReference>
<reference evidence="1 2" key="1">
    <citation type="submission" date="2013-03" db="EMBL/GenBank/DDBJ databases">
        <title>The Genome Sequence of Exophiala aquamarina CBS 119918.</title>
        <authorList>
            <consortium name="The Broad Institute Genomics Platform"/>
            <person name="Cuomo C."/>
            <person name="de Hoog S."/>
            <person name="Gorbushina A."/>
            <person name="Walker B."/>
            <person name="Young S.K."/>
            <person name="Zeng Q."/>
            <person name="Gargeya S."/>
            <person name="Fitzgerald M."/>
            <person name="Haas B."/>
            <person name="Abouelleil A."/>
            <person name="Allen A.W."/>
            <person name="Alvarado L."/>
            <person name="Arachchi H.M."/>
            <person name="Berlin A.M."/>
            <person name="Chapman S.B."/>
            <person name="Gainer-Dewar J."/>
            <person name="Goldberg J."/>
            <person name="Griggs A."/>
            <person name="Gujja S."/>
            <person name="Hansen M."/>
            <person name="Howarth C."/>
            <person name="Imamovic A."/>
            <person name="Ireland A."/>
            <person name="Larimer J."/>
            <person name="McCowan C."/>
            <person name="Murphy C."/>
            <person name="Pearson M."/>
            <person name="Poon T.W."/>
            <person name="Priest M."/>
            <person name="Roberts A."/>
            <person name="Saif S."/>
            <person name="Shea T."/>
            <person name="Sisk P."/>
            <person name="Sykes S."/>
            <person name="Wortman J."/>
            <person name="Nusbaum C."/>
            <person name="Birren B."/>
        </authorList>
    </citation>
    <scope>NUCLEOTIDE SEQUENCE [LARGE SCALE GENOMIC DNA]</scope>
    <source>
        <strain evidence="1 2">CBS 119918</strain>
    </source>
</reference>
<dbReference type="RefSeq" id="XP_013260119.1">
    <property type="nucleotide sequence ID" value="XM_013404665.1"/>
</dbReference>
<proteinExistence type="predicted"/>
<accession>A0A072PBP0</accession>
<comment type="caution">
    <text evidence="1">The sequence shown here is derived from an EMBL/GenBank/DDBJ whole genome shotgun (WGS) entry which is preliminary data.</text>
</comment>
<dbReference type="InterPro" id="IPR011990">
    <property type="entry name" value="TPR-like_helical_dom_sf"/>
</dbReference>